<feature type="region of interest" description="Disordered" evidence="7">
    <location>
        <begin position="1419"/>
        <end position="1447"/>
    </location>
</feature>
<dbReference type="PROSITE" id="PS50836">
    <property type="entry name" value="DOMON"/>
    <property type="match status" value="1"/>
</dbReference>
<dbReference type="InterPro" id="IPR005018">
    <property type="entry name" value="DOMON_domain"/>
</dbReference>
<evidence type="ECO:0000256" key="4">
    <source>
        <dbReference type="ARBA" id="ARBA00022723"/>
    </source>
</evidence>
<dbReference type="Pfam" id="PF03098">
    <property type="entry name" value="An_peroxidase"/>
    <property type="match status" value="2"/>
</dbReference>
<dbReference type="Gene3D" id="3.40.50.80">
    <property type="entry name" value="Nucleotide-binding domain of ferredoxin-NADP reductase (FNR) module"/>
    <property type="match status" value="1"/>
</dbReference>
<dbReference type="Pfam" id="PF03351">
    <property type="entry name" value="DOMON"/>
    <property type="match status" value="1"/>
</dbReference>
<comment type="subcellular location">
    <subcellularLocation>
        <location evidence="1">Secreted</location>
    </subcellularLocation>
</comment>
<dbReference type="Gene3D" id="1.10.640.10">
    <property type="entry name" value="Haem peroxidase domain superfamily, animal type"/>
    <property type="match status" value="2"/>
</dbReference>
<evidence type="ECO:0000256" key="8">
    <source>
        <dbReference type="SAM" id="Phobius"/>
    </source>
</evidence>
<evidence type="ECO:0000256" key="6">
    <source>
        <dbReference type="ARBA" id="ARBA00023180"/>
    </source>
</evidence>
<evidence type="ECO:0000256" key="7">
    <source>
        <dbReference type="SAM" id="MobiDB-lite"/>
    </source>
</evidence>
<keyword evidence="2" id="KW-0964">Secreted</keyword>
<evidence type="ECO:0000256" key="3">
    <source>
        <dbReference type="ARBA" id="ARBA00022617"/>
    </source>
</evidence>
<feature type="transmembrane region" description="Helical" evidence="8">
    <location>
        <begin position="622"/>
        <end position="644"/>
    </location>
</feature>
<dbReference type="SMART" id="SM01117">
    <property type="entry name" value="Cyt-b5"/>
    <property type="match status" value="1"/>
</dbReference>
<gene>
    <name evidence="11" type="ORF">JKP88DRAFT_349982</name>
</gene>
<dbReference type="GO" id="GO:0004601">
    <property type="term" value="F:peroxidase activity"/>
    <property type="evidence" value="ECO:0007669"/>
    <property type="project" value="InterPro"/>
</dbReference>
<keyword evidence="8" id="KW-0812">Transmembrane</keyword>
<feature type="compositionally biased region" description="Low complexity" evidence="7">
    <location>
        <begin position="1419"/>
        <end position="1430"/>
    </location>
</feature>
<dbReference type="OrthoDB" id="823504at2759"/>
<dbReference type="InterPro" id="IPR019791">
    <property type="entry name" value="Haem_peroxidase_animal"/>
</dbReference>
<dbReference type="PROSITE" id="PS50255">
    <property type="entry name" value="CYTOCHROME_B5_2"/>
    <property type="match status" value="1"/>
</dbReference>
<dbReference type="GO" id="GO:0006979">
    <property type="term" value="P:response to oxidative stress"/>
    <property type="evidence" value="ECO:0007669"/>
    <property type="project" value="InterPro"/>
</dbReference>
<evidence type="ECO:0000259" key="9">
    <source>
        <dbReference type="PROSITE" id="PS50255"/>
    </source>
</evidence>
<dbReference type="InterPro" id="IPR045266">
    <property type="entry name" value="DOH_DOMON"/>
</dbReference>
<evidence type="ECO:0000256" key="5">
    <source>
        <dbReference type="ARBA" id="ARBA00023004"/>
    </source>
</evidence>
<dbReference type="InterPro" id="IPR010255">
    <property type="entry name" value="Haem_peroxidase_sf"/>
</dbReference>
<feature type="region of interest" description="Disordered" evidence="7">
    <location>
        <begin position="1320"/>
        <end position="1355"/>
    </location>
</feature>
<reference evidence="11" key="1">
    <citation type="submission" date="2021-02" db="EMBL/GenBank/DDBJ databases">
        <title>First Annotated Genome of the Yellow-green Alga Tribonema minus.</title>
        <authorList>
            <person name="Mahan K.M."/>
        </authorList>
    </citation>
    <scope>NUCLEOTIDE SEQUENCE</scope>
    <source>
        <strain evidence="11">UTEX B ZZ1240</strain>
    </source>
</reference>
<dbReference type="GO" id="GO:0020037">
    <property type="term" value="F:heme binding"/>
    <property type="evidence" value="ECO:0007669"/>
    <property type="project" value="InterPro"/>
</dbReference>
<dbReference type="GO" id="GO:0046872">
    <property type="term" value="F:metal ion binding"/>
    <property type="evidence" value="ECO:0007669"/>
    <property type="project" value="UniProtKB-KW"/>
</dbReference>
<dbReference type="Proteomes" id="UP000664859">
    <property type="component" value="Unassembled WGS sequence"/>
</dbReference>
<dbReference type="SUPFAM" id="SSF52343">
    <property type="entry name" value="Ferredoxin reductase-like, C-terminal NADP-linked domain"/>
    <property type="match status" value="1"/>
</dbReference>
<dbReference type="InterPro" id="IPR039261">
    <property type="entry name" value="FNR_nucleotide-bd"/>
</dbReference>
<feature type="compositionally biased region" description="Basic and acidic residues" evidence="7">
    <location>
        <begin position="1335"/>
        <end position="1345"/>
    </location>
</feature>
<evidence type="ECO:0000313" key="11">
    <source>
        <dbReference type="EMBL" id="KAG5179290.1"/>
    </source>
</evidence>
<keyword evidence="6" id="KW-0325">Glycoprotein</keyword>
<dbReference type="SUPFAM" id="SSF49344">
    <property type="entry name" value="CBD9-like"/>
    <property type="match status" value="1"/>
</dbReference>
<dbReference type="SUPFAM" id="SSF55856">
    <property type="entry name" value="Cytochrome b5-like heme/steroid binding domain"/>
    <property type="match status" value="1"/>
</dbReference>
<feature type="region of interest" description="Disordered" evidence="7">
    <location>
        <begin position="917"/>
        <end position="938"/>
    </location>
</feature>
<dbReference type="InterPro" id="IPR036400">
    <property type="entry name" value="Cyt_B5-like_heme/steroid_sf"/>
</dbReference>
<name>A0A836CAL4_9STRA</name>
<dbReference type="Gene3D" id="2.60.40.1210">
    <property type="entry name" value="Cellobiose dehydrogenase, cytochrome domain"/>
    <property type="match status" value="1"/>
</dbReference>
<feature type="region of interest" description="Disordered" evidence="7">
    <location>
        <begin position="1549"/>
        <end position="1575"/>
    </location>
</feature>
<feature type="transmembrane region" description="Helical" evidence="8">
    <location>
        <begin position="723"/>
        <end position="744"/>
    </location>
</feature>
<dbReference type="InterPro" id="IPR018506">
    <property type="entry name" value="Cyt_B5_heme-BS"/>
</dbReference>
<keyword evidence="3" id="KW-0349">Heme</keyword>
<dbReference type="PROSITE" id="PS50292">
    <property type="entry name" value="PEROXIDASE_3"/>
    <property type="match status" value="1"/>
</dbReference>
<dbReference type="SUPFAM" id="SSF48113">
    <property type="entry name" value="Heme-dependent peroxidases"/>
    <property type="match status" value="1"/>
</dbReference>
<keyword evidence="8" id="KW-0472">Membrane</keyword>
<evidence type="ECO:0000313" key="12">
    <source>
        <dbReference type="Proteomes" id="UP000664859"/>
    </source>
</evidence>
<keyword evidence="5" id="KW-0408">Iron</keyword>
<evidence type="ECO:0000259" key="10">
    <source>
        <dbReference type="PROSITE" id="PS50836"/>
    </source>
</evidence>
<feature type="region of interest" description="Disordered" evidence="7">
    <location>
        <begin position="1075"/>
        <end position="1102"/>
    </location>
</feature>
<dbReference type="CDD" id="cd09631">
    <property type="entry name" value="DOMON_DOH"/>
    <property type="match status" value="1"/>
</dbReference>
<keyword evidence="8" id="KW-1133">Transmembrane helix</keyword>
<dbReference type="PANTHER" id="PTHR11475:SF4">
    <property type="entry name" value="CHORION PEROXIDASE"/>
    <property type="match status" value="1"/>
</dbReference>
<dbReference type="GO" id="GO:0005576">
    <property type="term" value="C:extracellular region"/>
    <property type="evidence" value="ECO:0007669"/>
    <property type="project" value="UniProtKB-SubCell"/>
</dbReference>
<evidence type="ECO:0008006" key="13">
    <source>
        <dbReference type="Google" id="ProtNLM"/>
    </source>
</evidence>
<dbReference type="InterPro" id="IPR001199">
    <property type="entry name" value="Cyt_B5-like_heme/steroid-bd"/>
</dbReference>
<comment type="caution">
    <text evidence="11">The sequence shown here is derived from an EMBL/GenBank/DDBJ whole genome shotgun (WGS) entry which is preliminary data.</text>
</comment>
<dbReference type="InterPro" id="IPR037120">
    <property type="entry name" value="Haem_peroxidase_sf_animal"/>
</dbReference>
<dbReference type="EMBL" id="JAFCMP010000479">
    <property type="protein sequence ID" value="KAG5179290.1"/>
    <property type="molecule type" value="Genomic_DNA"/>
</dbReference>
<evidence type="ECO:0000256" key="2">
    <source>
        <dbReference type="ARBA" id="ARBA00022525"/>
    </source>
</evidence>
<keyword evidence="12" id="KW-1185">Reference proteome</keyword>
<feature type="transmembrane region" description="Helical" evidence="8">
    <location>
        <begin position="676"/>
        <end position="693"/>
    </location>
</feature>
<dbReference type="PROSITE" id="PS00191">
    <property type="entry name" value="CYTOCHROME_B5_1"/>
    <property type="match status" value="1"/>
</dbReference>
<dbReference type="CDD" id="cd08760">
    <property type="entry name" value="Cyt_b561_FRRS1_like"/>
    <property type="match status" value="1"/>
</dbReference>
<protein>
    <recommendedName>
        <fullName evidence="13">Cytochrome b5 heme-binding domain-containing protein</fullName>
    </recommendedName>
</protein>
<dbReference type="Gene3D" id="3.10.120.10">
    <property type="entry name" value="Cytochrome b5-like heme/steroid binding domain"/>
    <property type="match status" value="1"/>
</dbReference>
<feature type="domain" description="DOMON" evidence="10">
    <location>
        <begin position="459"/>
        <end position="586"/>
    </location>
</feature>
<proteinExistence type="predicted"/>
<feature type="region of interest" description="Disordered" evidence="7">
    <location>
        <begin position="1129"/>
        <end position="1152"/>
    </location>
</feature>
<keyword evidence="4" id="KW-0479">Metal-binding</keyword>
<sequence length="1615" mass="173381">MKAKVLRDVYQAELRPPYNDLALNQAWAYWGLLVFYDLVDTAPADDAAGVAPIPCDDGVYDSQCPPPTCGLCGKEACGAQTVTTVPYSGVKDNSKGRLKGRPLNMATSFIDLDFVYGRDLAKRATLRNGTSCAMKLDDYGLPLFDTATQEWTIADQRSAQLPGTLALHALLLREHNRRCAELGGPAPNGTDYSSFLEYLEGESGGGCRVCNETDMGNPFDCPLKPCTQWGEEEKFHAAKAGVNAIFQHITNDYFVPMLLGLPAQIPTTLYDYYNSSMDPSVDILAAVDAFLTPRSEISCLNAPVTDIQIARDFGVPPYNVVREEVLSTTADNFWNVSDDSATVKALYTAYPNGVDDLDFLVGGLAEAHVGSSALGPLFTQVLWDQVRRIKTTDRLYHIHANLLEDSRLTSLAALMDANWDPKATAVPKYYPEDSFKVETTIINEEAKRSSSTQSLELVQDYTLSWHVDTDADTITFTAVVTGMTDSGYLAIGLGNRMVGADIAFIAIQGGVWTASDRYATNNKLPDVDTALMTPTGQSGNNDLQLLNHTLINDVATVTFSRSLHAVDPVLDRAVVNEAQDMIWSFNPQSPTEQHAPDHRGTYQINFFSGESTSVPTGSNNGFFAFHGMVMLFSWGLAAPCAVYVARYKKALEATLPIAIAAMASTDGKFTSRHGKIGLAIFCGVIVMFISGTIRKMGIENQGNKYLGTNFDRIHQMNKHLHRYMGKCLVALAFFNVYLGLVIIAPDASATSVIEIGGMDAAGETALSVQVPDIFNIVRRVFFPVTLLLMAILFIAAEVHLQLGKYRTKVDISQKMGLPSYSLEQFNDGGEKWVIVNDAIVDVSDYMKVHPGGSKVLKDSIGTDITKDIMGVQPVGQGVMQGSHKHSNKAWLAIQANIVAHVDVHEEVLDYQPVSLGESKKGLSSSKGSSNHSSGSLRRKAMGVEQQFIKFVLRSKKLLSLNSKNSPVLSFVFEPKDATRILPLNVGFYHKFRVVSDGMVIQVGDTVRIQGPFEIKEIRHTPEHVYMIAGGTGVTPMLQLVRCHINRQHAQVLHGSTNPQLHPDGSLEMGVIRAESRSDDGGSSGGGSGSVALSGESSPLPPLRSELKFMRRESGLRAVRNLATLFKTKDRSGGRAEGALQEERARWEADQGAEGAHAVFGRAAQASGATENDFDDREAEPDIKSMTLLWQTHDDLDTFCAQDLDHFAKSANQLAAADPDTNGQFYYVQFASRVLVKTGITSPGGRHHATFDQHMQAIRGALTQDGAIACGTACPSWCGGKGSTVDAIVQQENAAAAAKKPVPPAAAAVDDIEAAPIFSVGRGGGGAADGGDDLSELTRERARSHDAAPPSQGENRLKKAAWQVFEFIATMGESSLANKTSAAARRRSSMLGSGGGGTITSSGIHAALAATASMAATADASTTSSETGSTALRQLTRRSGSVSALDRRKSLKQQLSEMVLGQSVSEVCDPVRQGQPRAGLPGRTPTLREVISGVSPAMSPLVGARGSGGIGCSSAPGRNVLVEGDLDVPSLRTHLAPLLAHLAALKKQGLEDEPEDEDGPVLVSAPANVGPTNRGAWGQRKANTRIIVSGPAGFVDKVEAELTELGIPSNIILYLD</sequence>
<feature type="transmembrane region" description="Helical" evidence="8">
    <location>
        <begin position="780"/>
        <end position="800"/>
    </location>
</feature>
<dbReference type="PANTHER" id="PTHR11475">
    <property type="entry name" value="OXIDASE/PEROXIDASE"/>
    <property type="match status" value="1"/>
</dbReference>
<feature type="compositionally biased region" description="Low complexity" evidence="7">
    <location>
        <begin position="921"/>
        <end position="935"/>
    </location>
</feature>
<organism evidence="11 12">
    <name type="scientific">Tribonema minus</name>
    <dbReference type="NCBI Taxonomy" id="303371"/>
    <lineage>
        <taxon>Eukaryota</taxon>
        <taxon>Sar</taxon>
        <taxon>Stramenopiles</taxon>
        <taxon>Ochrophyta</taxon>
        <taxon>PX clade</taxon>
        <taxon>Xanthophyceae</taxon>
        <taxon>Tribonematales</taxon>
        <taxon>Tribonemataceae</taxon>
        <taxon>Tribonema</taxon>
    </lineage>
</organism>
<accession>A0A836CAL4</accession>
<dbReference type="Pfam" id="PF00173">
    <property type="entry name" value="Cyt-b5"/>
    <property type="match status" value="1"/>
</dbReference>
<evidence type="ECO:0000256" key="1">
    <source>
        <dbReference type="ARBA" id="ARBA00004613"/>
    </source>
</evidence>
<dbReference type="SMART" id="SM00664">
    <property type="entry name" value="DoH"/>
    <property type="match status" value="1"/>
</dbReference>
<feature type="domain" description="Cytochrome b5 heme-binding" evidence="9">
    <location>
        <begin position="822"/>
        <end position="902"/>
    </location>
</feature>